<name>A0ACC5R1W9_9HYPH</name>
<sequence>MDFLATLPATIFSYGAYAVILLVALTVIVFVHEYGHFKVARLCGMKVEAFSIGFGREIWGKYDRYGTRWKIGWLPIGGYVKFAGDANAASMPDPESPPKPDEFHGKPIWQRALVVAAGPVANFVLAFLLFAVYFMGDKVLGPQLGEIMPKSAAQEAGFQPNDTVLRIDGEEVLSFVDIIAIVSQSAGKSLHFDIDRSGSPLTLTVIPQSSVEDRGFFGKITIGRIGARPSDNPSNLHNVPLPRALNMAGGEIERIVVGTLQYVGRLIVGRDSVSQLGGVGTMAKLTGDAAQVGFLVLVYMIAVLSVSIGLINLFPIPMLDGGHLVFYALEAIRRKPLGPQAQEWSFRIGFAVIIFIMLIGNINDLLRATMRNLAY</sequence>
<comment type="caution">
    <text evidence="1">The sequence shown here is derived from an EMBL/GenBank/DDBJ whole genome shotgun (WGS) entry which is preliminary data.</text>
</comment>
<keyword evidence="1" id="KW-0645">Protease</keyword>
<reference evidence="1" key="1">
    <citation type="submission" date="2021-01" db="EMBL/GenBank/DDBJ databases">
        <authorList>
            <person name="Sun Q."/>
        </authorList>
    </citation>
    <scope>NUCLEOTIDE SEQUENCE</scope>
    <source>
        <strain evidence="1">YIM B02566</strain>
    </source>
</reference>
<gene>
    <name evidence="1" type="primary">rseP</name>
    <name evidence="1" type="ORF">JHL16_09635</name>
</gene>
<keyword evidence="1" id="KW-0378">Hydrolase</keyword>
<dbReference type="EMBL" id="JAENHL010000006">
    <property type="protein sequence ID" value="MBK1866613.1"/>
    <property type="molecule type" value="Genomic_DNA"/>
</dbReference>
<organism evidence="1 2">
    <name type="scientific">Taklimakanibacter albus</name>
    <dbReference type="NCBI Taxonomy" id="2800327"/>
    <lineage>
        <taxon>Bacteria</taxon>
        <taxon>Pseudomonadati</taxon>
        <taxon>Pseudomonadota</taxon>
        <taxon>Alphaproteobacteria</taxon>
        <taxon>Hyphomicrobiales</taxon>
        <taxon>Aestuariivirgaceae</taxon>
        <taxon>Taklimakanibacter</taxon>
    </lineage>
</organism>
<protein>
    <submittedName>
        <fullName evidence="1">RIP metalloprotease RseP</fullName>
    </submittedName>
</protein>
<evidence type="ECO:0000313" key="1">
    <source>
        <dbReference type="EMBL" id="MBK1866613.1"/>
    </source>
</evidence>
<accession>A0ACC5R1W9</accession>
<keyword evidence="1" id="KW-0482">Metalloprotease</keyword>
<dbReference type="Proteomes" id="UP000616151">
    <property type="component" value="Unassembled WGS sequence"/>
</dbReference>
<evidence type="ECO:0000313" key="2">
    <source>
        <dbReference type="Proteomes" id="UP000616151"/>
    </source>
</evidence>
<proteinExistence type="predicted"/>
<keyword evidence="2" id="KW-1185">Reference proteome</keyword>